<evidence type="ECO:0000256" key="1">
    <source>
        <dbReference type="ARBA" id="ARBA00001275"/>
    </source>
</evidence>
<keyword evidence="7" id="KW-1185">Reference proteome</keyword>
<comment type="catalytic activity">
    <reaction evidence="1">
        <text>[(1-&gt;4)-alpha-D-glucosyl](n) + phosphate = [(1-&gt;4)-alpha-D-glucosyl](n-1) + alpha-D-glucose 1-phosphate</text>
        <dbReference type="Rhea" id="RHEA:41732"/>
        <dbReference type="Rhea" id="RHEA-COMP:9584"/>
        <dbReference type="Rhea" id="RHEA-COMP:9586"/>
        <dbReference type="ChEBI" id="CHEBI:15444"/>
        <dbReference type="ChEBI" id="CHEBI:43474"/>
        <dbReference type="ChEBI" id="CHEBI:58601"/>
        <dbReference type="EC" id="2.4.1.1"/>
    </reaction>
</comment>
<dbReference type="InterPro" id="IPR052182">
    <property type="entry name" value="Glycogen/Maltodextrin_Phosph"/>
</dbReference>
<organism evidence="6 7">
    <name type="scientific">Nostoc minutum NIES-26</name>
    <dbReference type="NCBI Taxonomy" id="1844469"/>
    <lineage>
        <taxon>Bacteria</taxon>
        <taxon>Bacillati</taxon>
        <taxon>Cyanobacteriota</taxon>
        <taxon>Cyanophyceae</taxon>
        <taxon>Nostocales</taxon>
        <taxon>Nostocaceae</taxon>
        <taxon>Nostoc</taxon>
    </lineage>
</organism>
<feature type="modified residue" description="N6-(pyridoxal phosphate)lysine" evidence="4">
    <location>
        <position position="613"/>
    </location>
</feature>
<dbReference type="PIRSF" id="PIRSF000460">
    <property type="entry name" value="Pprylas_GlgP"/>
    <property type="match status" value="1"/>
</dbReference>
<protein>
    <submittedName>
        <fullName evidence="6">Alpha-glucan phosphorylase</fullName>
    </submittedName>
</protein>
<dbReference type="NCBIfam" id="TIGR02094">
    <property type="entry name" value="more_P_ylases"/>
    <property type="match status" value="1"/>
</dbReference>
<dbReference type="InterPro" id="IPR024517">
    <property type="entry name" value="Glycogen_phosphorylase_DUF3417"/>
</dbReference>
<dbReference type="Gene3D" id="3.40.50.2000">
    <property type="entry name" value="Glycogen Phosphorylase B"/>
    <property type="match status" value="3"/>
</dbReference>
<evidence type="ECO:0000256" key="4">
    <source>
        <dbReference type="PIRSR" id="PIRSR000460-1"/>
    </source>
</evidence>
<gene>
    <name evidence="6" type="ORF">A6770_03870</name>
</gene>
<name>A0A367QND2_9NOSO</name>
<dbReference type="Pfam" id="PF11897">
    <property type="entry name" value="DUF3417"/>
    <property type="match status" value="1"/>
</dbReference>
<accession>A0A367QND2</accession>
<dbReference type="AlphaFoldDB" id="A0A367QND2"/>
<feature type="domain" description="DUF3417" evidence="5">
    <location>
        <begin position="17"/>
        <end position="127"/>
    </location>
</feature>
<dbReference type="GO" id="GO:0008184">
    <property type="term" value="F:glycogen phosphorylase activity"/>
    <property type="evidence" value="ECO:0007669"/>
    <property type="project" value="InterPro"/>
</dbReference>
<dbReference type="InterPro" id="IPR000811">
    <property type="entry name" value="Glyco_trans_35"/>
</dbReference>
<dbReference type="GO" id="GO:0030170">
    <property type="term" value="F:pyridoxal phosphate binding"/>
    <property type="evidence" value="ECO:0007669"/>
    <property type="project" value="InterPro"/>
</dbReference>
<evidence type="ECO:0000256" key="3">
    <source>
        <dbReference type="ARBA" id="ARBA00022533"/>
    </source>
</evidence>
<proteinExistence type="inferred from homology"/>
<comment type="similarity">
    <text evidence="2">Belongs to the glycogen phosphorylase family.</text>
</comment>
<evidence type="ECO:0000313" key="6">
    <source>
        <dbReference type="EMBL" id="RCJ24803.1"/>
    </source>
</evidence>
<dbReference type="PANTHER" id="PTHR42655:SF1">
    <property type="entry name" value="GLYCOGEN PHOSPHORYLASE"/>
    <property type="match status" value="1"/>
</dbReference>
<comment type="caution">
    <text evidence="6">The sequence shown here is derived from an EMBL/GenBank/DDBJ whole genome shotgun (WGS) entry which is preliminary data.</text>
</comment>
<dbReference type="Proteomes" id="UP000252107">
    <property type="component" value="Unassembled WGS sequence"/>
</dbReference>
<dbReference type="Pfam" id="PF00343">
    <property type="entry name" value="Phosphorylase"/>
    <property type="match status" value="1"/>
</dbReference>
<sequence>MTNSSAVTAAFRLSEKLPFPLKRLADLAYNYWWCWTSDRIALFQTIDPQEWERCGHNPVAILEAASYERLTQLAEDPFYLKQISALAREFDTYIAQQDTWVSRVAPQVSQDRPIAYFCAEFGIHESLPVYSGGLGILAGDHLKSSSDLGVPMVGVGLLYRQGYFRQRLNRNGWQEDYYLDNPFHRMPIELIKNEQGQPLTIQLDIRQRQVKVQIWRVQVGRVSLYLLDSDREDNDPIDRWLTGHLYGGNLETRIAQEVVLGIGGVRALDALGIQPSVYHLNEGHAAFCTLEIARLEIERTGKSFYDIEAKVRNSCVFTTHTPVPAGHDVFSPDLIDSYFAQYWPQLRLSREQFLALGARRLGDPWEPFGMTVLALRMCRACNGVSELHGQVSRKMWTVLFPQRSEDKVPIGYITNGVHAPTWTAPLLADLYNQYLGGDWKNHAVDPKMWAKVDEIPDEELWSRHLILKERLIAYTRYKVKKAREQRGEDYKLIQASDSLLDSNVLTIGFARRFSPYKRGDLILRDAQRALKIFGDAKRPVQIIFAGKAHPADEEGKRIIQRLMEWCQNSGILNRVAFIEDYDIYTGQKLVQGVDVWLNNPRRPLEASGTSGQKVCFNGGINCSVLDGWWCEGYQAGSDGKGINGWAIGEDAHTSDQELQDRIDSQSLYQLLEEEIVPLYYDQDAQGIPHRWVQMMKASIKTNAPLFNTDRMIADYVSQVYVPEIATRVEPILAKVLL</sequence>
<reference evidence="6" key="1">
    <citation type="submission" date="2016-04" db="EMBL/GenBank/DDBJ databases">
        <authorList>
            <person name="Tabuchi Yagui T.R."/>
        </authorList>
    </citation>
    <scope>NUCLEOTIDE SEQUENCE [LARGE SCALE GENOMIC DNA]</scope>
    <source>
        <strain evidence="6">NIES-26</strain>
    </source>
</reference>
<dbReference type="EMBL" id="LXQD01000317">
    <property type="protein sequence ID" value="RCJ24803.1"/>
    <property type="molecule type" value="Genomic_DNA"/>
</dbReference>
<dbReference type="InterPro" id="IPR011834">
    <property type="entry name" value="Agluc_phsphrylas"/>
</dbReference>
<dbReference type="GO" id="GO:0005975">
    <property type="term" value="P:carbohydrate metabolic process"/>
    <property type="evidence" value="ECO:0007669"/>
    <property type="project" value="InterPro"/>
</dbReference>
<evidence type="ECO:0000259" key="5">
    <source>
        <dbReference type="Pfam" id="PF11897"/>
    </source>
</evidence>
<dbReference type="PANTHER" id="PTHR42655">
    <property type="entry name" value="GLYCOGEN PHOSPHORYLASE"/>
    <property type="match status" value="1"/>
</dbReference>
<keyword evidence="4" id="KW-0663">Pyridoxal phosphate</keyword>
<evidence type="ECO:0000256" key="2">
    <source>
        <dbReference type="ARBA" id="ARBA00006047"/>
    </source>
</evidence>
<dbReference type="SUPFAM" id="SSF53756">
    <property type="entry name" value="UDP-Glycosyltransferase/glycogen phosphorylase"/>
    <property type="match status" value="1"/>
</dbReference>
<keyword evidence="3" id="KW-0021">Allosteric enzyme</keyword>
<evidence type="ECO:0000313" key="7">
    <source>
        <dbReference type="Proteomes" id="UP000252107"/>
    </source>
</evidence>